<dbReference type="AlphaFoldDB" id="A0A9N9SG86"/>
<dbReference type="Pfam" id="PF13041">
    <property type="entry name" value="PPR_2"/>
    <property type="match status" value="2"/>
</dbReference>
<feature type="compositionally biased region" description="Polar residues" evidence="2">
    <location>
        <begin position="360"/>
        <end position="374"/>
    </location>
</feature>
<dbReference type="Proteomes" id="UP001153737">
    <property type="component" value="Chromosome 2"/>
</dbReference>
<feature type="region of interest" description="Disordered" evidence="2">
    <location>
        <begin position="351"/>
        <end position="374"/>
    </location>
</feature>
<dbReference type="PANTHER" id="PTHR24014">
    <property type="entry name" value="2-OXOGLUTARATE AND IRON-DEPENDENT OXYGENASE DOMAIN-CONTAINING PROTEIN 2"/>
    <property type="match status" value="1"/>
</dbReference>
<evidence type="ECO:0008006" key="5">
    <source>
        <dbReference type="Google" id="ProtNLM"/>
    </source>
</evidence>
<dbReference type="InterPro" id="IPR011990">
    <property type="entry name" value="TPR-like_helical_dom_sf"/>
</dbReference>
<feature type="repeat" description="PPR" evidence="1">
    <location>
        <begin position="230"/>
        <end position="264"/>
    </location>
</feature>
<reference evidence="3" key="1">
    <citation type="submission" date="2022-01" db="EMBL/GenBank/DDBJ databases">
        <authorList>
            <person name="King R."/>
        </authorList>
    </citation>
    <scope>NUCLEOTIDE SEQUENCE</scope>
</reference>
<evidence type="ECO:0000256" key="2">
    <source>
        <dbReference type="SAM" id="MobiDB-lite"/>
    </source>
</evidence>
<dbReference type="PANTHER" id="PTHR24014:SF6">
    <property type="entry name" value="PENTATRICOPEPTIDE REPEAT-CONTAINING PROTEIN 1, MITOCHONDRIAL"/>
    <property type="match status" value="1"/>
</dbReference>
<proteinExistence type="predicted"/>
<protein>
    <recommendedName>
        <fullName evidence="5">Pentatricopeptide repeat-containing protein</fullName>
    </recommendedName>
</protein>
<dbReference type="InterPro" id="IPR002885">
    <property type="entry name" value="PPR_rpt"/>
</dbReference>
<dbReference type="Gene3D" id="1.25.40.10">
    <property type="entry name" value="Tetratricopeptide repeat domain"/>
    <property type="match status" value="3"/>
</dbReference>
<dbReference type="FunFam" id="1.25.40.10:FF:001555">
    <property type="entry name" value="GD13877"/>
    <property type="match status" value="1"/>
</dbReference>
<feature type="repeat" description="PPR" evidence="1">
    <location>
        <begin position="156"/>
        <end position="190"/>
    </location>
</feature>
<reference evidence="3" key="2">
    <citation type="submission" date="2022-10" db="EMBL/GenBank/DDBJ databases">
        <authorList>
            <consortium name="ENA_rothamsted_submissions"/>
            <consortium name="culmorum"/>
            <person name="King R."/>
        </authorList>
    </citation>
    <scope>NUCLEOTIDE SEQUENCE</scope>
</reference>
<dbReference type="GO" id="GO:0000049">
    <property type="term" value="F:tRNA binding"/>
    <property type="evidence" value="ECO:0007669"/>
    <property type="project" value="TreeGrafter"/>
</dbReference>
<gene>
    <name evidence="3" type="ORF">PHAECO_LOCUS6096</name>
</gene>
<keyword evidence="4" id="KW-1185">Reference proteome</keyword>
<evidence type="ECO:0000313" key="3">
    <source>
        <dbReference type="EMBL" id="CAG9818539.1"/>
    </source>
</evidence>
<dbReference type="Pfam" id="PF13812">
    <property type="entry name" value="PPR_3"/>
    <property type="match status" value="1"/>
</dbReference>
<dbReference type="EMBL" id="OU896708">
    <property type="protein sequence ID" value="CAG9818539.1"/>
    <property type="molecule type" value="Genomic_DNA"/>
</dbReference>
<dbReference type="PROSITE" id="PS51375">
    <property type="entry name" value="PPR"/>
    <property type="match status" value="2"/>
</dbReference>
<name>A0A9N9SG86_PHACE</name>
<dbReference type="GO" id="GO:0042780">
    <property type="term" value="P:tRNA 3'-end processing"/>
    <property type="evidence" value="ECO:0007669"/>
    <property type="project" value="TreeGrafter"/>
</dbReference>
<dbReference type="GO" id="GO:0005759">
    <property type="term" value="C:mitochondrial matrix"/>
    <property type="evidence" value="ECO:0007669"/>
    <property type="project" value="TreeGrafter"/>
</dbReference>
<evidence type="ECO:0000313" key="4">
    <source>
        <dbReference type="Proteomes" id="UP001153737"/>
    </source>
</evidence>
<dbReference type="NCBIfam" id="TIGR00756">
    <property type="entry name" value="PPR"/>
    <property type="match status" value="2"/>
</dbReference>
<accession>A0A9N9SG86</accession>
<evidence type="ECO:0000256" key="1">
    <source>
        <dbReference type="PROSITE-ProRule" id="PRU00708"/>
    </source>
</evidence>
<organism evidence="3 4">
    <name type="scientific">Phaedon cochleariae</name>
    <name type="common">Mustard beetle</name>
    <dbReference type="NCBI Taxonomy" id="80249"/>
    <lineage>
        <taxon>Eukaryota</taxon>
        <taxon>Metazoa</taxon>
        <taxon>Ecdysozoa</taxon>
        <taxon>Arthropoda</taxon>
        <taxon>Hexapoda</taxon>
        <taxon>Insecta</taxon>
        <taxon>Pterygota</taxon>
        <taxon>Neoptera</taxon>
        <taxon>Endopterygota</taxon>
        <taxon>Coleoptera</taxon>
        <taxon>Polyphaga</taxon>
        <taxon>Cucujiformia</taxon>
        <taxon>Chrysomeloidea</taxon>
        <taxon>Chrysomelidae</taxon>
        <taxon>Chrysomelinae</taxon>
        <taxon>Chrysomelini</taxon>
        <taxon>Phaedon</taxon>
    </lineage>
</organism>
<dbReference type="OrthoDB" id="185373at2759"/>
<sequence>MLNSKLISLASRRLCENVLKQNLNHLYPPVFQCSPILNYHQKPNSKPSIENSLGYHESSTSINKQLDKNNNTTDNEFLVRLKSDPDTFGNPPEKDILDEGDIAEEKYFTEQPTHSQKLSTKQYADIIKDLIKKRKIKEAIDLVEIRMLKEDRVKPENYIYNLLLGACGRVGYTKKAFMLFNDMKRRGLKVTGGTYTALFNACANSPWPADGLQRAKHLREMMLTKGYEPNDTNYNAMIKAFGRCGDLPTAFSLVDEMSSKSLAIDDGTINFLLQACIGDKEAGFRHALLVWRKLVDMHIKPSIYTYNLVLRTIRDCGLGDNEVTQDVIHKLVGRSCPSLPDDLQNMKLLESGETDPPNEEINNIQISDSAPTNPDASIDIMSRPNLMAPVPHLGNIVSLSEVTKPVDRLLLVGGCNGFLENMDQNGCKPDIKTFTQLLDCIPSTLAAESDLMNAMKKMKVKPDVDFYNMLIKKRSMRFDYDNAKLVLNLLTENGYRPDLITYGVLALGCKTKEECLELVEEMKEHSYGLNPEILGAMLKQACFHGNFSYVLHIMKLCISENVQPNKKFMEILTDFKRRSKYMSNEKKFSKSQEKSYGIFKYQYKSWIEKVEIDDSTDIHPWQQFRQTTDGEYKYKPKDTARFKARHTSVFKFKPFSSRSRSR</sequence>